<evidence type="ECO:0000256" key="6">
    <source>
        <dbReference type="ARBA" id="ARBA00022737"/>
    </source>
</evidence>
<name>A0A8B9G6A5_9PSIT</name>
<dbReference type="InterPro" id="IPR000595">
    <property type="entry name" value="cNMP-bd_dom"/>
</dbReference>
<dbReference type="CDD" id="cd07225">
    <property type="entry name" value="Pat_PNPLA6_PNPLA7"/>
    <property type="match status" value="1"/>
</dbReference>
<keyword evidence="4" id="KW-0597">Phosphoprotein</keyword>
<comment type="catalytic activity">
    <reaction evidence="14">
        <text>1-hexadecanoyl-sn-glycero-3-phosphate + H2O = sn-glycerol 3-phosphate + hexadecanoate + H(+)</text>
        <dbReference type="Rhea" id="RHEA:49092"/>
        <dbReference type="ChEBI" id="CHEBI:7896"/>
        <dbReference type="ChEBI" id="CHEBI:15377"/>
        <dbReference type="ChEBI" id="CHEBI:15378"/>
        <dbReference type="ChEBI" id="CHEBI:57518"/>
        <dbReference type="ChEBI" id="CHEBI:57597"/>
    </reaction>
    <physiologicalReaction direction="left-to-right" evidence="14">
        <dbReference type="Rhea" id="RHEA:49093"/>
    </physiologicalReaction>
</comment>
<feature type="domain" description="Cyclic nucleotide-binding" evidence="19">
    <location>
        <begin position="131"/>
        <end position="245"/>
    </location>
</feature>
<evidence type="ECO:0000259" key="20">
    <source>
        <dbReference type="PROSITE" id="PS51635"/>
    </source>
</evidence>
<feature type="domain" description="Cyclic nucleotide-binding" evidence="19">
    <location>
        <begin position="518"/>
        <end position="623"/>
    </location>
</feature>
<feature type="short sequence motif" description="GXGXXG" evidence="17">
    <location>
        <begin position="856"/>
        <end position="861"/>
    </location>
</feature>
<dbReference type="EC" id="3.1.1.5" evidence="3"/>
<reference evidence="21" key="1">
    <citation type="submission" date="2025-08" db="UniProtKB">
        <authorList>
            <consortium name="Ensembl"/>
        </authorList>
    </citation>
    <scope>IDENTIFICATION</scope>
</reference>
<evidence type="ECO:0000256" key="8">
    <source>
        <dbReference type="ARBA" id="ARBA00022824"/>
    </source>
</evidence>
<evidence type="ECO:0000256" key="7">
    <source>
        <dbReference type="ARBA" id="ARBA00022801"/>
    </source>
</evidence>
<feature type="region of interest" description="Disordered" evidence="18">
    <location>
        <begin position="1202"/>
        <end position="1238"/>
    </location>
</feature>
<keyword evidence="10" id="KW-1133">Transmembrane helix</keyword>
<evidence type="ECO:0000256" key="13">
    <source>
        <dbReference type="ARBA" id="ARBA00047314"/>
    </source>
</evidence>
<comment type="similarity">
    <text evidence="2">Belongs to the NTE family.</text>
</comment>
<keyword evidence="5" id="KW-0812">Transmembrane</keyword>
<comment type="catalytic activity">
    <reaction evidence="16">
        <text>1-hexadecanoyl-sn-glycero-3-phosphocholine + H2O = sn-glycerol 3-phosphocholine + hexadecanoate + H(+)</text>
        <dbReference type="Rhea" id="RHEA:40435"/>
        <dbReference type="ChEBI" id="CHEBI:7896"/>
        <dbReference type="ChEBI" id="CHEBI:15377"/>
        <dbReference type="ChEBI" id="CHEBI:15378"/>
        <dbReference type="ChEBI" id="CHEBI:16870"/>
        <dbReference type="ChEBI" id="CHEBI:72998"/>
    </reaction>
    <physiologicalReaction direction="left-to-right" evidence="16">
        <dbReference type="Rhea" id="RHEA:40436"/>
    </physiologicalReaction>
</comment>
<keyword evidence="11 17" id="KW-0443">Lipid metabolism</keyword>
<dbReference type="GO" id="GO:0005789">
    <property type="term" value="C:endoplasmic reticulum membrane"/>
    <property type="evidence" value="ECO:0007669"/>
    <property type="project" value="UniProtKB-SubCell"/>
</dbReference>
<feature type="active site" description="Proton acceptor" evidence="17">
    <location>
        <position position="1005"/>
    </location>
</feature>
<evidence type="ECO:0000256" key="16">
    <source>
        <dbReference type="ARBA" id="ARBA00048656"/>
    </source>
</evidence>
<evidence type="ECO:0000256" key="10">
    <source>
        <dbReference type="ARBA" id="ARBA00022989"/>
    </source>
</evidence>
<dbReference type="Ensembl" id="ENSACOT00000020486.1">
    <property type="protein sequence ID" value="ENSACOP00000019781.1"/>
    <property type="gene ID" value="ENSACOG00000011317.1"/>
</dbReference>
<dbReference type="AlphaFoldDB" id="A0A8B9G6A5"/>
<feature type="short sequence motif" description="DGA/G" evidence="17">
    <location>
        <begin position="1005"/>
        <end position="1007"/>
    </location>
</feature>
<comment type="catalytic activity">
    <reaction evidence="13">
        <text>1-(9Z-octadecenoyl)-sn-glycero-3-phosphocholine + H2O = sn-glycerol 3-phosphocholine + (9Z)-octadecenoate + H(+)</text>
        <dbReference type="Rhea" id="RHEA:40807"/>
        <dbReference type="ChEBI" id="CHEBI:15377"/>
        <dbReference type="ChEBI" id="CHEBI:15378"/>
        <dbReference type="ChEBI" id="CHEBI:16870"/>
        <dbReference type="ChEBI" id="CHEBI:28610"/>
        <dbReference type="ChEBI" id="CHEBI:30823"/>
    </reaction>
    <physiologicalReaction direction="left-to-right" evidence="13">
        <dbReference type="Rhea" id="RHEA:40808"/>
    </physiologicalReaction>
</comment>
<evidence type="ECO:0000256" key="2">
    <source>
        <dbReference type="ARBA" id="ARBA00006636"/>
    </source>
</evidence>
<keyword evidence="12" id="KW-0472">Membrane</keyword>
<dbReference type="PANTHER" id="PTHR14226">
    <property type="entry name" value="NEUROPATHY TARGET ESTERASE/SWISS CHEESE D.MELANOGASTER"/>
    <property type="match status" value="1"/>
</dbReference>
<feature type="short sequence motif" description="GXSXG" evidence="17">
    <location>
        <begin position="883"/>
        <end position="887"/>
    </location>
</feature>
<dbReference type="Pfam" id="PF00027">
    <property type="entry name" value="cNMP_binding"/>
    <property type="match status" value="3"/>
</dbReference>
<keyword evidence="7 17" id="KW-0378">Hydrolase</keyword>
<dbReference type="PANTHER" id="PTHR14226:SF23">
    <property type="entry name" value="PATATIN-LIKE PHOSPHOLIPASE DOMAIN-CONTAINING PROTEIN 7"/>
    <property type="match status" value="1"/>
</dbReference>
<feature type="domain" description="PNPLA" evidence="20">
    <location>
        <begin position="852"/>
        <end position="1018"/>
    </location>
</feature>
<evidence type="ECO:0000256" key="12">
    <source>
        <dbReference type="ARBA" id="ARBA00023136"/>
    </source>
</evidence>
<dbReference type="InterPro" id="IPR016035">
    <property type="entry name" value="Acyl_Trfase/lysoPLipase"/>
</dbReference>
<dbReference type="FunFam" id="2.60.120.10:FF:000010">
    <property type="entry name" value="neuropathy target esterase isoform X1"/>
    <property type="match status" value="1"/>
</dbReference>
<dbReference type="PROSITE" id="PS50042">
    <property type="entry name" value="CNMP_BINDING_3"/>
    <property type="match status" value="3"/>
</dbReference>
<dbReference type="GO" id="GO:0004622">
    <property type="term" value="F:phosphatidylcholine lysophospholipase activity"/>
    <property type="evidence" value="ECO:0007669"/>
    <property type="project" value="UniProtKB-EC"/>
</dbReference>
<sequence length="1238" mass="138886">AIGAAVALLLIAVVVFVVYRRVRQSKQPQPQVPQYRFRKRDKVMFYGRKIMRKVTTLPNSLVGNTVPRQRMRKRAKVLSLAKRILRIKKECPTLQRKEPPPSLLEADLTEFDVKNSHLPSEVLYMLKNVRVLGHFEKPLFLELCKHMFFVQLHEGEYIFRPGQLDNSIYVVQDGKLEVCIQESVRTNWSVLLEINHLGHPAPYKTVSARAAIPSTILRLPASAFQDIFQKYPETLVRVVQIIMVRLQRVTFLALHNYLGLTTELFNCVSLGIPLSSVSSASEMKNQTMLLTCVYFLRSSNKRGAYKRLSVLLVDNSSGAKSDMDMAYERARVHFALEDVASSPASILKKSVTVAEAPSAVFHYSAAQDVCNTKHIDAIVEAAKKDLSTLMKLDDPSLLNGKVTLHQVTAGTVLSRQGDQDVNVCFVVSGMLHVYQRKIDSEEDTCLFITHPGELVGQLAVLTGEPLIFTIKANRDCSFLSISKSHFYEIMRSQPSVVLGVAHTVVKRMSPFVRQMDFALDWMEVEAGRAVYRQGDKSDCTYIVLNGRLRSVIRVDDGKKHLTGEYGRGDLIGVVEALTNQPRATTVHAVRDSELAKLPEGALVSIKRKFPQVVTRLIHLLGEKILGSLQQGGHPLGYHSSGSKWDAGNPASNLSTVAIMPVSEEVPLTAFTLELKHALSAVGPALLLTSDNIKQRLGAAALDSIHEYRLTSWLGQQEDIHRIVLYQADSTLTPWTQRCIRQADCILIVGLGDQEPTVGELERMLENTAVRAQKQLILLHKEDGPLPSRTVEWLNMRSWCSGHLHLHCPRRVFSRRSLTKLIEMYERICQKPPDRHSDFSRLARVLTGNAIALVLGGGGARGCSQVGVIRALIEAGIPVDMIGGTSIGAFMSALYAEERSYNQMRIKARQWAMVMNSVFKAILDLTYPITSMFSGAAFNNSINNIFKDKQIEDLWIPYFAITTDITASTMRVHTDGSLWRYVRASMSLSGYMPPLCDPKDGHLLMDGGYINNLPADVARSMGAKVVIAIDVGSRDETDLTNYGDCLSGWWLLWKRWNPLAEKVKVLNMAEIQTRLAYVCCVRQLEMVKNSDYCEYIRPPIDRYGTLDFGKFDEICEVGYQHGKTVFNVWCRSGVLDKMLRDRQETRKSKTDNVTCPTTSFTDLAEIVSRIEPVKAPVADDESDYQTEYEEEVLDVQKDDYVDFARHQAEEDSDSHVNGLWRDLKAPPAPTPATGRDTFH</sequence>
<dbReference type="PROSITE" id="PS51635">
    <property type="entry name" value="PNPLA"/>
    <property type="match status" value="1"/>
</dbReference>
<feature type="domain" description="Cyclic nucleotide-binding" evidence="19">
    <location>
        <begin position="409"/>
        <end position="490"/>
    </location>
</feature>
<proteinExistence type="inferred from homology"/>
<comment type="subcellular location">
    <subcellularLocation>
        <location evidence="1">Endoplasmic reticulum membrane</location>
        <topology evidence="1">Single-pass type III membrane protein</topology>
    </subcellularLocation>
</comment>
<dbReference type="InterPro" id="IPR018490">
    <property type="entry name" value="cNMP-bd_dom_sf"/>
</dbReference>
<evidence type="ECO:0000256" key="18">
    <source>
        <dbReference type="SAM" id="MobiDB-lite"/>
    </source>
</evidence>
<protein>
    <recommendedName>
        <fullName evidence="3">lysophospholipase</fullName>
        <ecNumber evidence="3">3.1.1.5</ecNumber>
    </recommendedName>
</protein>
<evidence type="ECO:0000259" key="19">
    <source>
        <dbReference type="PROSITE" id="PS50042"/>
    </source>
</evidence>
<evidence type="ECO:0000256" key="3">
    <source>
        <dbReference type="ARBA" id="ARBA00013274"/>
    </source>
</evidence>
<dbReference type="Proteomes" id="UP000694522">
    <property type="component" value="Unplaced"/>
</dbReference>
<dbReference type="CDD" id="cd00038">
    <property type="entry name" value="CAP_ED"/>
    <property type="match status" value="3"/>
</dbReference>
<dbReference type="SMART" id="SM00100">
    <property type="entry name" value="cNMP"/>
    <property type="match status" value="3"/>
</dbReference>
<organism evidence="21 22">
    <name type="scientific">Amazona collaria</name>
    <name type="common">yellow-billed parrot</name>
    <dbReference type="NCBI Taxonomy" id="241587"/>
    <lineage>
        <taxon>Eukaryota</taxon>
        <taxon>Metazoa</taxon>
        <taxon>Chordata</taxon>
        <taxon>Craniata</taxon>
        <taxon>Vertebrata</taxon>
        <taxon>Euteleostomi</taxon>
        <taxon>Archelosauria</taxon>
        <taxon>Archosauria</taxon>
        <taxon>Dinosauria</taxon>
        <taxon>Saurischia</taxon>
        <taxon>Theropoda</taxon>
        <taxon>Coelurosauria</taxon>
        <taxon>Aves</taxon>
        <taxon>Neognathae</taxon>
        <taxon>Neoaves</taxon>
        <taxon>Telluraves</taxon>
        <taxon>Australaves</taxon>
        <taxon>Psittaciformes</taxon>
        <taxon>Psittacidae</taxon>
        <taxon>Amazona</taxon>
    </lineage>
</organism>
<dbReference type="SUPFAM" id="SSF52151">
    <property type="entry name" value="FabD/lysophospholipase-like"/>
    <property type="match status" value="1"/>
</dbReference>
<dbReference type="GO" id="GO:0016042">
    <property type="term" value="P:lipid catabolic process"/>
    <property type="evidence" value="ECO:0007669"/>
    <property type="project" value="UniProtKB-UniRule"/>
</dbReference>
<dbReference type="InterPro" id="IPR050301">
    <property type="entry name" value="NTE"/>
</dbReference>
<dbReference type="FunFam" id="2.60.120.10:FF:000012">
    <property type="entry name" value="neuropathy target esterase isoform X2"/>
    <property type="match status" value="1"/>
</dbReference>
<dbReference type="Pfam" id="PF24179">
    <property type="entry name" value="NTE_Ploop"/>
    <property type="match status" value="1"/>
</dbReference>
<evidence type="ECO:0000256" key="9">
    <source>
        <dbReference type="ARBA" id="ARBA00022963"/>
    </source>
</evidence>
<evidence type="ECO:0000256" key="15">
    <source>
        <dbReference type="ARBA" id="ARBA00048454"/>
    </source>
</evidence>
<reference evidence="21" key="2">
    <citation type="submission" date="2025-09" db="UniProtKB">
        <authorList>
            <consortium name="Ensembl"/>
        </authorList>
    </citation>
    <scope>IDENTIFICATION</scope>
</reference>
<dbReference type="SUPFAM" id="SSF51206">
    <property type="entry name" value="cAMP-binding domain-like"/>
    <property type="match status" value="3"/>
</dbReference>
<comment type="catalytic activity">
    <reaction evidence="15">
        <text>a 1-acyl-sn-glycero-3-phosphocholine + H2O = sn-glycerol 3-phosphocholine + a fatty acid + H(+)</text>
        <dbReference type="Rhea" id="RHEA:15177"/>
        <dbReference type="ChEBI" id="CHEBI:15377"/>
        <dbReference type="ChEBI" id="CHEBI:15378"/>
        <dbReference type="ChEBI" id="CHEBI:16870"/>
        <dbReference type="ChEBI" id="CHEBI:28868"/>
        <dbReference type="ChEBI" id="CHEBI:58168"/>
        <dbReference type="EC" id="3.1.1.5"/>
    </reaction>
    <physiologicalReaction direction="left-to-right" evidence="15">
        <dbReference type="Rhea" id="RHEA:15178"/>
    </physiologicalReaction>
</comment>
<dbReference type="InterPro" id="IPR002641">
    <property type="entry name" value="PNPLA_dom"/>
</dbReference>
<keyword evidence="9 17" id="KW-0442">Lipid degradation</keyword>
<evidence type="ECO:0000313" key="21">
    <source>
        <dbReference type="Ensembl" id="ENSACOP00000019781.1"/>
    </source>
</evidence>
<evidence type="ECO:0000256" key="17">
    <source>
        <dbReference type="PROSITE-ProRule" id="PRU01161"/>
    </source>
</evidence>
<accession>A0A8B9G6A5</accession>
<dbReference type="Pfam" id="PF01734">
    <property type="entry name" value="Patatin"/>
    <property type="match status" value="1"/>
</dbReference>
<evidence type="ECO:0000256" key="5">
    <source>
        <dbReference type="ARBA" id="ARBA00022692"/>
    </source>
</evidence>
<evidence type="ECO:0000256" key="4">
    <source>
        <dbReference type="ARBA" id="ARBA00022553"/>
    </source>
</evidence>
<dbReference type="InterPro" id="IPR014710">
    <property type="entry name" value="RmlC-like_jellyroll"/>
</dbReference>
<dbReference type="FunFam" id="3.40.1090.10:FF:000001">
    <property type="entry name" value="neuropathy target esterase isoform X2"/>
    <property type="match status" value="1"/>
</dbReference>
<keyword evidence="22" id="KW-1185">Reference proteome</keyword>
<dbReference type="InterPro" id="IPR056556">
    <property type="entry name" value="NTE1_P-loop_dom"/>
</dbReference>
<evidence type="ECO:0000256" key="11">
    <source>
        <dbReference type="ARBA" id="ARBA00023098"/>
    </source>
</evidence>
<dbReference type="Gene3D" id="2.60.120.10">
    <property type="entry name" value="Jelly Rolls"/>
    <property type="match status" value="3"/>
</dbReference>
<evidence type="ECO:0000313" key="22">
    <source>
        <dbReference type="Proteomes" id="UP000694522"/>
    </source>
</evidence>
<keyword evidence="6" id="KW-0677">Repeat</keyword>
<keyword evidence="8" id="KW-0256">Endoplasmic reticulum</keyword>
<dbReference type="Gene3D" id="3.40.1090.10">
    <property type="entry name" value="Cytosolic phospholipase A2 catalytic domain"/>
    <property type="match status" value="2"/>
</dbReference>
<feature type="active site" description="Nucleophile" evidence="17">
    <location>
        <position position="885"/>
    </location>
</feature>
<evidence type="ECO:0000256" key="14">
    <source>
        <dbReference type="ARBA" id="ARBA00048133"/>
    </source>
</evidence>
<evidence type="ECO:0000256" key="1">
    <source>
        <dbReference type="ARBA" id="ARBA00004643"/>
    </source>
</evidence>
<dbReference type="FunFam" id="2.60.120.10:FF:000022">
    <property type="entry name" value="Patatin like phospholipase domain containing 7"/>
    <property type="match status" value="1"/>
</dbReference>